<evidence type="ECO:0000313" key="2">
    <source>
        <dbReference type="EMBL" id="MDG5753435.1"/>
    </source>
</evidence>
<accession>A0ABT6H200</accession>
<evidence type="ECO:0000256" key="1">
    <source>
        <dbReference type="SAM" id="Coils"/>
    </source>
</evidence>
<proteinExistence type="predicted"/>
<name>A0ABT6H200_9BACI</name>
<gene>
    <name evidence="2" type="ORF">P6P90_05410</name>
</gene>
<feature type="coiled-coil region" evidence="1">
    <location>
        <begin position="30"/>
        <end position="72"/>
    </location>
</feature>
<dbReference type="RefSeq" id="WP_124563512.1">
    <property type="nucleotide sequence ID" value="NZ_JARRRY010000001.1"/>
</dbReference>
<dbReference type="InterPro" id="IPR024980">
    <property type="entry name" value="DUF3886"/>
</dbReference>
<sequence length="83" mass="10105">MKKKKQQKLPTTYDESQAMHVKDRLNNDLIQKLKEKQKGLTEKLEQERLAEIERKKREAKEKEKNKTFEELLEESNLSWKDFK</sequence>
<keyword evidence="3" id="KW-1185">Reference proteome</keyword>
<dbReference type="Pfam" id="PF13025">
    <property type="entry name" value="DUF3886"/>
    <property type="match status" value="1"/>
</dbReference>
<protein>
    <submittedName>
        <fullName evidence="2">YqkE family protein</fullName>
    </submittedName>
</protein>
<dbReference type="EMBL" id="JARULN010000002">
    <property type="protein sequence ID" value="MDG5753435.1"/>
    <property type="molecule type" value="Genomic_DNA"/>
</dbReference>
<dbReference type="Proteomes" id="UP001218246">
    <property type="component" value="Unassembled WGS sequence"/>
</dbReference>
<organism evidence="2 3">
    <name type="scientific">Ectobacillus antri</name>
    <dbReference type="NCBI Taxonomy" id="2486280"/>
    <lineage>
        <taxon>Bacteria</taxon>
        <taxon>Bacillati</taxon>
        <taxon>Bacillota</taxon>
        <taxon>Bacilli</taxon>
        <taxon>Bacillales</taxon>
        <taxon>Bacillaceae</taxon>
        <taxon>Ectobacillus</taxon>
    </lineage>
</organism>
<keyword evidence="1" id="KW-0175">Coiled coil</keyword>
<reference evidence="2 3" key="1">
    <citation type="submission" date="2023-04" db="EMBL/GenBank/DDBJ databases">
        <title>Ectobacillus antri isolated from activated sludge.</title>
        <authorList>
            <person name="Yan P."/>
            <person name="Liu X."/>
        </authorList>
    </citation>
    <scope>NUCLEOTIDE SEQUENCE [LARGE SCALE GENOMIC DNA]</scope>
    <source>
        <strain evidence="2 3">C18H</strain>
    </source>
</reference>
<evidence type="ECO:0000313" key="3">
    <source>
        <dbReference type="Proteomes" id="UP001218246"/>
    </source>
</evidence>
<comment type="caution">
    <text evidence="2">The sequence shown here is derived from an EMBL/GenBank/DDBJ whole genome shotgun (WGS) entry which is preliminary data.</text>
</comment>